<dbReference type="AlphaFoldDB" id="A0A024GBP8"/>
<keyword evidence="1" id="KW-0812">Transmembrane</keyword>
<gene>
    <name evidence="2" type="ORF">BN9_045460</name>
</gene>
<organism evidence="2 3">
    <name type="scientific">Albugo candida</name>
    <dbReference type="NCBI Taxonomy" id="65357"/>
    <lineage>
        <taxon>Eukaryota</taxon>
        <taxon>Sar</taxon>
        <taxon>Stramenopiles</taxon>
        <taxon>Oomycota</taxon>
        <taxon>Peronosporomycetes</taxon>
        <taxon>Albuginales</taxon>
        <taxon>Albuginaceae</taxon>
        <taxon>Albugo</taxon>
    </lineage>
</organism>
<feature type="transmembrane region" description="Helical" evidence="1">
    <location>
        <begin position="12"/>
        <end position="31"/>
    </location>
</feature>
<accession>A0A024GBP8</accession>
<proteinExistence type="predicted"/>
<evidence type="ECO:0000256" key="1">
    <source>
        <dbReference type="SAM" id="Phobius"/>
    </source>
</evidence>
<evidence type="ECO:0000313" key="2">
    <source>
        <dbReference type="EMBL" id="CCI43762.1"/>
    </source>
</evidence>
<dbReference type="EMBL" id="CAIX01000055">
    <property type="protein sequence ID" value="CCI43762.1"/>
    <property type="molecule type" value="Genomic_DNA"/>
</dbReference>
<name>A0A024GBP8_9STRA</name>
<protein>
    <submittedName>
        <fullName evidence="2">Uncharacterized protein</fullName>
    </submittedName>
</protein>
<reference evidence="2 3" key="1">
    <citation type="submission" date="2012-05" db="EMBL/GenBank/DDBJ databases">
        <title>Recombination and specialization in a pathogen metapopulation.</title>
        <authorList>
            <person name="Gardiner A."/>
            <person name="Kemen E."/>
            <person name="Schultz-Larsen T."/>
            <person name="MacLean D."/>
            <person name="Van Oosterhout C."/>
            <person name="Jones J.D.G."/>
        </authorList>
    </citation>
    <scope>NUCLEOTIDE SEQUENCE [LARGE SCALE GENOMIC DNA]</scope>
    <source>
        <strain evidence="2 3">Ac Nc2</strain>
    </source>
</reference>
<dbReference type="InParanoid" id="A0A024GBP8"/>
<keyword evidence="1" id="KW-0472">Membrane</keyword>
<keyword evidence="1" id="KW-1133">Transmembrane helix</keyword>
<dbReference type="Proteomes" id="UP000053237">
    <property type="component" value="Unassembled WGS sequence"/>
</dbReference>
<keyword evidence="3" id="KW-1185">Reference proteome</keyword>
<comment type="caution">
    <text evidence="2">The sequence shown here is derived from an EMBL/GenBank/DDBJ whole genome shotgun (WGS) entry which is preliminary data.</text>
</comment>
<sequence>MEVFLQEFEHIAPIIISSVSFVACFVMFTTWRNFSAPNYISRQIVTSLGGSGCCTAAAFLM</sequence>
<evidence type="ECO:0000313" key="3">
    <source>
        <dbReference type="Proteomes" id="UP000053237"/>
    </source>
</evidence>